<dbReference type="InterPro" id="IPR024041">
    <property type="entry name" value="NH4_transpt_AmtB-like_dom"/>
</dbReference>
<evidence type="ECO:0000256" key="9">
    <source>
        <dbReference type="SAM" id="MobiDB-lite"/>
    </source>
</evidence>
<feature type="transmembrane region" description="Helical" evidence="8">
    <location>
        <begin position="286"/>
        <end position="304"/>
    </location>
</feature>
<dbReference type="InterPro" id="IPR001905">
    <property type="entry name" value="Ammonium_transpt"/>
</dbReference>
<dbReference type="Gene3D" id="1.10.3430.10">
    <property type="entry name" value="Ammonium transporter AmtB like domains"/>
    <property type="match status" value="1"/>
</dbReference>
<sequence>MSHHGSTWQGCMDQLDQGQSAEDQQIFLLKCIADSLDDTNDGVNTFFLIYAASLVFFMQAGFAMLCAGSVRLKNLQNSMLKNLLDACGASLGYYTVGFAFAWGGSSPGESTNEGTTFVGTEQFFLMNVEQKAFWLFQFAFAATSATIVAGTLAERCQMLAYLAYSTALTAFVYPVVVHSIWNNTGFLSSFRAEPLLGVGVVDFAGCLVVHTTGGLTALIAAYVLGPRKGRFYTGVDGKRTAKDFPGHSTALKALGVFILWFSWYGFNAGSVYSITAKNHPLLAENAAVNTTLAAAGGTVSALLVKVWLVERRTGETLFSLSDALMGCLSGLVSITGGCAFMESWAAIIVGLLAGVLYLWGTDLMIRFGIDDAVDAIPIHMICGIWGSIAVGLFSNPSYLQLLHPAKQAGLVYGDGNLLACQLIGVLFVCGWVSVLMGPFFAVLHYIGWLRADSLEEIVGLDISYHGGLSVDGGTTDNESSHSEDMARYYQRREEQRRSHRNKMRRRILMMDMSLSGHKPRNDDDHLNHLEDPPLSGSGHSKRNVEDHLNHLEDDPPLGASLPSIAVARDHTK</sequence>
<dbReference type="NCBIfam" id="TIGR00836">
    <property type="entry name" value="amt"/>
    <property type="match status" value="1"/>
</dbReference>
<feature type="transmembrane region" description="Helical" evidence="8">
    <location>
        <begin position="82"/>
        <end position="102"/>
    </location>
</feature>
<dbReference type="EMBL" id="AGNL01000802">
    <property type="protein sequence ID" value="EJK77494.1"/>
    <property type="molecule type" value="Genomic_DNA"/>
</dbReference>
<feature type="region of interest" description="Disordered" evidence="9">
    <location>
        <begin position="514"/>
        <end position="572"/>
    </location>
</feature>
<name>K0TJV5_THAOC</name>
<dbReference type="PANTHER" id="PTHR11730:SF6">
    <property type="entry name" value="AMMONIUM TRANSPORTER"/>
    <property type="match status" value="1"/>
</dbReference>
<evidence type="ECO:0000256" key="7">
    <source>
        <dbReference type="ARBA" id="ARBA00023177"/>
    </source>
</evidence>
<keyword evidence="3 8" id="KW-0813">Transport</keyword>
<protein>
    <recommendedName>
        <fullName evidence="8">Ammonium transporter</fullName>
    </recommendedName>
</protein>
<evidence type="ECO:0000259" key="10">
    <source>
        <dbReference type="Pfam" id="PF00909"/>
    </source>
</evidence>
<evidence type="ECO:0000256" key="5">
    <source>
        <dbReference type="ARBA" id="ARBA00022989"/>
    </source>
</evidence>
<evidence type="ECO:0000256" key="4">
    <source>
        <dbReference type="ARBA" id="ARBA00022692"/>
    </source>
</evidence>
<feature type="transmembrane region" description="Helical" evidence="8">
    <location>
        <begin position="244"/>
        <end position="266"/>
    </location>
</feature>
<accession>K0TJV5</accession>
<dbReference type="Proteomes" id="UP000266841">
    <property type="component" value="Unassembled WGS sequence"/>
</dbReference>
<evidence type="ECO:0000313" key="11">
    <source>
        <dbReference type="EMBL" id="EJK77494.1"/>
    </source>
</evidence>
<feature type="transmembrane region" description="Helical" evidence="8">
    <location>
        <begin position="132"/>
        <end position="152"/>
    </location>
</feature>
<proteinExistence type="inferred from homology"/>
<dbReference type="InterPro" id="IPR018047">
    <property type="entry name" value="Ammonium_transpt_CS"/>
</dbReference>
<keyword evidence="5 8" id="KW-1133">Transmembrane helix</keyword>
<feature type="transmembrane region" description="Helical" evidence="8">
    <location>
        <begin position="422"/>
        <end position="446"/>
    </location>
</feature>
<dbReference type="AlphaFoldDB" id="K0TJV5"/>
<evidence type="ECO:0000256" key="3">
    <source>
        <dbReference type="ARBA" id="ARBA00022448"/>
    </source>
</evidence>
<feature type="region of interest" description="Disordered" evidence="9">
    <location>
        <begin position="471"/>
        <end position="502"/>
    </location>
</feature>
<feature type="domain" description="Ammonium transporter AmtB-like" evidence="10">
    <location>
        <begin position="47"/>
        <end position="466"/>
    </location>
</feature>
<dbReference type="OrthoDB" id="534912at2759"/>
<feature type="compositionally biased region" description="Basic and acidic residues" evidence="9">
    <location>
        <begin position="519"/>
        <end position="531"/>
    </location>
</feature>
<reference evidence="11 12" key="1">
    <citation type="journal article" date="2012" name="Genome Biol.">
        <title>Genome and low-iron response of an oceanic diatom adapted to chronic iron limitation.</title>
        <authorList>
            <person name="Lommer M."/>
            <person name="Specht M."/>
            <person name="Roy A.S."/>
            <person name="Kraemer L."/>
            <person name="Andreson R."/>
            <person name="Gutowska M.A."/>
            <person name="Wolf J."/>
            <person name="Bergner S.V."/>
            <person name="Schilhabel M.B."/>
            <person name="Klostermeier U.C."/>
            <person name="Beiko R.G."/>
            <person name="Rosenstiel P."/>
            <person name="Hippler M."/>
            <person name="Laroche J."/>
        </authorList>
    </citation>
    <scope>NUCLEOTIDE SEQUENCE [LARGE SCALE GENOMIC DNA]</scope>
    <source>
        <strain evidence="11 12">CCMP1005</strain>
    </source>
</reference>
<evidence type="ECO:0000256" key="2">
    <source>
        <dbReference type="ARBA" id="ARBA00005887"/>
    </source>
</evidence>
<feature type="transmembrane region" description="Helical" evidence="8">
    <location>
        <begin position="316"/>
        <end position="337"/>
    </location>
</feature>
<feature type="transmembrane region" description="Helical" evidence="8">
    <location>
        <begin position="343"/>
        <end position="360"/>
    </location>
</feature>
<feature type="compositionally biased region" description="Basic and acidic residues" evidence="9">
    <location>
        <begin position="542"/>
        <end position="553"/>
    </location>
</feature>
<dbReference type="SUPFAM" id="SSF111352">
    <property type="entry name" value="Ammonium transporter"/>
    <property type="match status" value="1"/>
</dbReference>
<evidence type="ECO:0000256" key="8">
    <source>
        <dbReference type="RuleBase" id="RU362002"/>
    </source>
</evidence>
<comment type="similarity">
    <text evidence="2 8">Belongs to the ammonia transporter channel (TC 1.A.11.2) family.</text>
</comment>
<evidence type="ECO:0000313" key="12">
    <source>
        <dbReference type="Proteomes" id="UP000266841"/>
    </source>
</evidence>
<dbReference type="eggNOG" id="KOG0682">
    <property type="taxonomic scope" value="Eukaryota"/>
</dbReference>
<comment type="caution">
    <text evidence="11">The sequence shown here is derived from an EMBL/GenBank/DDBJ whole genome shotgun (WGS) entry which is preliminary data.</text>
</comment>
<comment type="subcellular location">
    <subcellularLocation>
        <location evidence="8">Cell membrane</location>
        <topology evidence="8">Multi-pass membrane protein</topology>
    </subcellularLocation>
    <subcellularLocation>
        <location evidence="1">Membrane</location>
        <topology evidence="1">Multi-pass membrane protein</topology>
    </subcellularLocation>
</comment>
<dbReference type="GO" id="GO:0005886">
    <property type="term" value="C:plasma membrane"/>
    <property type="evidence" value="ECO:0007669"/>
    <property type="project" value="UniProtKB-SubCell"/>
</dbReference>
<feature type="transmembrane region" description="Helical" evidence="8">
    <location>
        <begin position="201"/>
        <end position="224"/>
    </location>
</feature>
<evidence type="ECO:0000256" key="6">
    <source>
        <dbReference type="ARBA" id="ARBA00023136"/>
    </source>
</evidence>
<dbReference type="OMA" id="HWIWSTD"/>
<dbReference type="Pfam" id="PF00909">
    <property type="entry name" value="Ammonium_transp"/>
    <property type="match status" value="1"/>
</dbReference>
<dbReference type="PROSITE" id="PS01219">
    <property type="entry name" value="AMMONIUM_TRANSP"/>
    <property type="match status" value="1"/>
</dbReference>
<dbReference type="InterPro" id="IPR029020">
    <property type="entry name" value="Ammonium/urea_transptr"/>
</dbReference>
<keyword evidence="6 8" id="KW-0472">Membrane</keyword>
<keyword evidence="4 8" id="KW-0812">Transmembrane</keyword>
<feature type="transmembrane region" description="Helical" evidence="8">
    <location>
        <begin position="372"/>
        <end position="393"/>
    </location>
</feature>
<feature type="compositionally biased region" description="Basic and acidic residues" evidence="9">
    <location>
        <begin position="478"/>
        <end position="496"/>
    </location>
</feature>
<gene>
    <name evidence="11" type="ORF">THAOC_00672</name>
</gene>
<feature type="transmembrane region" description="Helical" evidence="8">
    <location>
        <begin position="159"/>
        <end position="181"/>
    </location>
</feature>
<feature type="transmembrane region" description="Helical" evidence="8">
    <location>
        <begin position="47"/>
        <end position="70"/>
    </location>
</feature>
<keyword evidence="7 8" id="KW-0924">Ammonia transport</keyword>
<keyword evidence="12" id="KW-1185">Reference proteome</keyword>
<dbReference type="GO" id="GO:0008519">
    <property type="term" value="F:ammonium channel activity"/>
    <property type="evidence" value="ECO:0007669"/>
    <property type="project" value="InterPro"/>
</dbReference>
<evidence type="ECO:0000256" key="1">
    <source>
        <dbReference type="ARBA" id="ARBA00004141"/>
    </source>
</evidence>
<organism evidence="11 12">
    <name type="scientific">Thalassiosira oceanica</name>
    <name type="common">Marine diatom</name>
    <dbReference type="NCBI Taxonomy" id="159749"/>
    <lineage>
        <taxon>Eukaryota</taxon>
        <taxon>Sar</taxon>
        <taxon>Stramenopiles</taxon>
        <taxon>Ochrophyta</taxon>
        <taxon>Bacillariophyta</taxon>
        <taxon>Coscinodiscophyceae</taxon>
        <taxon>Thalassiosirophycidae</taxon>
        <taxon>Thalassiosirales</taxon>
        <taxon>Thalassiosiraceae</taxon>
        <taxon>Thalassiosira</taxon>
    </lineage>
</organism>
<dbReference type="PANTHER" id="PTHR11730">
    <property type="entry name" value="AMMONIUM TRANSPORTER"/>
    <property type="match status" value="1"/>
</dbReference>
<dbReference type="GO" id="GO:0097272">
    <property type="term" value="P:ammonium homeostasis"/>
    <property type="evidence" value="ECO:0007669"/>
    <property type="project" value="TreeGrafter"/>
</dbReference>
<dbReference type="FunFam" id="1.10.3430.10:FF:000016">
    <property type="entry name" value="Ammonium transporter"/>
    <property type="match status" value="1"/>
</dbReference>